<dbReference type="OrthoDB" id="8110916at2759"/>
<comment type="catalytic activity">
    <reaction evidence="7 8">
        <text>(6S)-NADPHX + ATP = ADP + phosphate + NADPH + H(+)</text>
        <dbReference type="Rhea" id="RHEA:32231"/>
        <dbReference type="ChEBI" id="CHEBI:15378"/>
        <dbReference type="ChEBI" id="CHEBI:30616"/>
        <dbReference type="ChEBI" id="CHEBI:43474"/>
        <dbReference type="ChEBI" id="CHEBI:57783"/>
        <dbReference type="ChEBI" id="CHEBI:64076"/>
        <dbReference type="ChEBI" id="CHEBI:456216"/>
        <dbReference type="EC" id="4.2.1.93"/>
    </reaction>
</comment>
<comment type="function">
    <text evidence="8">Catalyzes the dehydration of the S-form of NAD(P)HX at the expense of ATP, which is converted to ADP. Together with NAD(P)HX epimerase, which catalyzes the epimerization of the S- and R-forms, the enzyme allows the repair of both epimers of NAD(P)HX, a damaged form of NAD(P)H that is a result of enzymatic or heat-dependent hydration.</text>
</comment>
<keyword evidence="2 8" id="KW-0547">Nucleotide-binding</keyword>
<feature type="binding site" evidence="8">
    <location>
        <position position="118"/>
    </location>
    <ligand>
        <name>(6S)-NADPHX</name>
        <dbReference type="ChEBI" id="CHEBI:64076"/>
    </ligand>
</feature>
<dbReference type="EC" id="4.2.1.93" evidence="8"/>
<organism evidence="10 11">
    <name type="scientific">Frankliniella occidentalis</name>
    <name type="common">Western flower thrips</name>
    <name type="synonym">Euthrips occidentalis</name>
    <dbReference type="NCBI Taxonomy" id="133901"/>
    <lineage>
        <taxon>Eukaryota</taxon>
        <taxon>Metazoa</taxon>
        <taxon>Ecdysozoa</taxon>
        <taxon>Arthropoda</taxon>
        <taxon>Hexapoda</taxon>
        <taxon>Insecta</taxon>
        <taxon>Pterygota</taxon>
        <taxon>Neoptera</taxon>
        <taxon>Paraneoptera</taxon>
        <taxon>Thysanoptera</taxon>
        <taxon>Terebrantia</taxon>
        <taxon>Thripoidea</taxon>
        <taxon>Thripidae</taxon>
        <taxon>Frankliniella</taxon>
    </lineage>
</organism>
<dbReference type="GO" id="GO:0110051">
    <property type="term" value="P:metabolite repair"/>
    <property type="evidence" value="ECO:0007669"/>
    <property type="project" value="TreeGrafter"/>
</dbReference>
<dbReference type="NCBIfam" id="TIGR00196">
    <property type="entry name" value="yjeF_cterm"/>
    <property type="match status" value="1"/>
</dbReference>
<dbReference type="InterPro" id="IPR000631">
    <property type="entry name" value="CARKD"/>
</dbReference>
<protein>
    <recommendedName>
        <fullName evidence="8">ATP-dependent (S)-NAD(P)H-hydrate dehydratase</fullName>
        <ecNumber evidence="8">4.2.1.93</ecNumber>
    </recommendedName>
    <alternativeName>
        <fullName evidence="8">ATP-dependent NAD(P)HX dehydratase</fullName>
    </alternativeName>
</protein>
<keyword evidence="5 8" id="KW-0520">NAD</keyword>
<dbReference type="FunFam" id="3.40.1190.20:FF:000023">
    <property type="entry name" value="ATP-dependent (S)-NAD(P)H-hydrate dehydratase"/>
    <property type="match status" value="1"/>
</dbReference>
<accession>A0A6J1TB61</accession>
<evidence type="ECO:0000313" key="12">
    <source>
        <dbReference type="RefSeq" id="XP_026290800.1"/>
    </source>
</evidence>
<sequence length="326" mass="34850">MDSIPGSPGGSSRLEAKLLNEASVMVPNLTEDRHKGQAGRIGVIGGSMEYSGAPYFAAISALRVGCDLSHVFCCKEAGPVIKSYSPELIVHPVLDLDNAISYIKPVLSRLHVLVIGPGLGRDPKVLHTVACIIDHCRHNTVDQKKPLVIDADGLHLITEQPELVVDYPGGLVLTPNAVEFTRLASSILRESWSPAPESKADNLMALASCLGPRTVIVLKGSQDLVASPHHILPATGAGSGRRCGGQGDLLSGSLGTFLCWALVAGRDVECKIFPEITSQRMVVASYGACRLTKECNRRAFSIHGRSMLVTDMIDQIHNSFEALFGQ</sequence>
<dbReference type="KEGG" id="foc:113215393"/>
<dbReference type="GO" id="GO:0047453">
    <property type="term" value="F:ATP-dependent NAD(P)H-hydrate dehydratase activity"/>
    <property type="evidence" value="ECO:0007669"/>
    <property type="project" value="UniProtKB-UniRule"/>
</dbReference>
<feature type="binding site" evidence="8">
    <location>
        <begin position="219"/>
        <end position="223"/>
    </location>
    <ligand>
        <name>ATP</name>
        <dbReference type="ChEBI" id="CHEBI:30616"/>
    </ligand>
</feature>
<gene>
    <name evidence="11 12" type="primary">LOC113215393</name>
</gene>
<keyword evidence="4" id="KW-0521">NADP</keyword>
<keyword evidence="3 8" id="KW-0067">ATP-binding</keyword>
<dbReference type="HAMAP" id="MF_01965">
    <property type="entry name" value="NADHX_dehydratase"/>
    <property type="match status" value="1"/>
</dbReference>
<evidence type="ECO:0000256" key="8">
    <source>
        <dbReference type="HAMAP-Rule" id="MF_03157"/>
    </source>
</evidence>
<feature type="binding site" evidence="8">
    <location>
        <begin position="238"/>
        <end position="247"/>
    </location>
    <ligand>
        <name>ATP</name>
        <dbReference type="ChEBI" id="CHEBI:30616"/>
    </ligand>
</feature>
<evidence type="ECO:0000256" key="3">
    <source>
        <dbReference type="ARBA" id="ARBA00022840"/>
    </source>
</evidence>
<dbReference type="PANTHER" id="PTHR12592">
    <property type="entry name" value="ATP-DEPENDENT (S)-NAD(P)H-HYDRATE DEHYDRATASE FAMILY MEMBER"/>
    <property type="match status" value="1"/>
</dbReference>
<feature type="binding site" evidence="8">
    <location>
        <begin position="176"/>
        <end position="182"/>
    </location>
    <ligand>
        <name>(6S)-NADPHX</name>
        <dbReference type="ChEBI" id="CHEBI:64076"/>
    </ligand>
</feature>
<dbReference type="RefSeq" id="XP_026290799.1">
    <property type="nucleotide sequence ID" value="XM_026435014.2"/>
</dbReference>
<dbReference type="GO" id="GO:0046496">
    <property type="term" value="P:nicotinamide nucleotide metabolic process"/>
    <property type="evidence" value="ECO:0007669"/>
    <property type="project" value="UniProtKB-UniRule"/>
</dbReference>
<evidence type="ECO:0000256" key="2">
    <source>
        <dbReference type="ARBA" id="ARBA00022741"/>
    </source>
</evidence>
<dbReference type="PROSITE" id="PS51383">
    <property type="entry name" value="YJEF_C_3"/>
    <property type="match status" value="1"/>
</dbReference>
<keyword evidence="6 8" id="KW-0456">Lyase</keyword>
<evidence type="ECO:0000313" key="10">
    <source>
        <dbReference type="Proteomes" id="UP000504606"/>
    </source>
</evidence>
<dbReference type="GO" id="GO:0005524">
    <property type="term" value="F:ATP binding"/>
    <property type="evidence" value="ECO:0007669"/>
    <property type="project" value="UniProtKB-KW"/>
</dbReference>
<evidence type="ECO:0000256" key="4">
    <source>
        <dbReference type="ARBA" id="ARBA00022857"/>
    </source>
</evidence>
<comment type="catalytic activity">
    <reaction evidence="8">
        <text>(6S)-NADHX + ATP = ADP + phosphate + NADH + H(+)</text>
        <dbReference type="Rhea" id="RHEA:19017"/>
        <dbReference type="ChEBI" id="CHEBI:15378"/>
        <dbReference type="ChEBI" id="CHEBI:30616"/>
        <dbReference type="ChEBI" id="CHEBI:43474"/>
        <dbReference type="ChEBI" id="CHEBI:57945"/>
        <dbReference type="ChEBI" id="CHEBI:64074"/>
        <dbReference type="ChEBI" id="CHEBI:456216"/>
        <dbReference type="EC" id="4.2.1.93"/>
    </reaction>
</comment>
<evidence type="ECO:0000259" key="9">
    <source>
        <dbReference type="PROSITE" id="PS51383"/>
    </source>
</evidence>
<evidence type="ECO:0000313" key="11">
    <source>
        <dbReference type="RefSeq" id="XP_026290799.1"/>
    </source>
</evidence>
<dbReference type="AlphaFoldDB" id="A0A6J1TB61"/>
<dbReference type="InterPro" id="IPR029056">
    <property type="entry name" value="Ribokinase-like"/>
</dbReference>
<keyword evidence="1 8" id="KW-0597">Phosphoprotein</keyword>
<comment type="similarity">
    <text evidence="8">Belongs to the NnrD/CARKD family.</text>
</comment>
<dbReference type="Pfam" id="PF01256">
    <property type="entry name" value="Carb_kinase"/>
    <property type="match status" value="1"/>
</dbReference>
<dbReference type="CDD" id="cd01171">
    <property type="entry name" value="YXKO-related"/>
    <property type="match status" value="1"/>
</dbReference>
<name>A0A6J1TB61_FRAOC</name>
<dbReference type="Proteomes" id="UP000504606">
    <property type="component" value="Unplaced"/>
</dbReference>
<dbReference type="RefSeq" id="XP_026290800.1">
    <property type="nucleotide sequence ID" value="XM_026435015.2"/>
</dbReference>
<dbReference type="CTD" id="55739"/>
<keyword evidence="10" id="KW-1185">Reference proteome</keyword>
<evidence type="ECO:0000256" key="5">
    <source>
        <dbReference type="ARBA" id="ARBA00023027"/>
    </source>
</evidence>
<dbReference type="Gene3D" id="3.40.1190.20">
    <property type="match status" value="1"/>
</dbReference>
<dbReference type="GeneID" id="113215393"/>
<reference evidence="11 12" key="1">
    <citation type="submission" date="2025-04" db="UniProtKB">
        <authorList>
            <consortium name="RefSeq"/>
        </authorList>
    </citation>
    <scope>IDENTIFICATION</scope>
    <source>
        <tissue evidence="11 12">Whole organism</tissue>
    </source>
</reference>
<dbReference type="SUPFAM" id="SSF53613">
    <property type="entry name" value="Ribokinase-like"/>
    <property type="match status" value="1"/>
</dbReference>
<feature type="domain" description="YjeF C-terminal" evidence="9">
    <location>
        <begin position="18"/>
        <end position="323"/>
    </location>
</feature>
<feature type="binding site" evidence="8">
    <location>
        <position position="248"/>
    </location>
    <ligand>
        <name>(6S)-NADPHX</name>
        <dbReference type="ChEBI" id="CHEBI:64076"/>
    </ligand>
</feature>
<evidence type="ECO:0000256" key="7">
    <source>
        <dbReference type="ARBA" id="ARBA00047472"/>
    </source>
</evidence>
<evidence type="ECO:0000256" key="1">
    <source>
        <dbReference type="ARBA" id="ARBA00022553"/>
    </source>
</evidence>
<evidence type="ECO:0000256" key="6">
    <source>
        <dbReference type="ARBA" id="ARBA00023239"/>
    </source>
</evidence>
<dbReference type="PANTHER" id="PTHR12592:SF0">
    <property type="entry name" value="ATP-DEPENDENT (S)-NAD(P)H-HYDRATE DEHYDRATASE"/>
    <property type="match status" value="1"/>
</dbReference>
<proteinExistence type="inferred from homology"/>
<comment type="cofactor">
    <cofactor evidence="8">
        <name>Mg(2+)</name>
        <dbReference type="ChEBI" id="CHEBI:18420"/>
    </cofactor>
</comment>